<evidence type="ECO:0000256" key="2">
    <source>
        <dbReference type="ARBA" id="ARBA00023122"/>
    </source>
</evidence>
<comment type="caution">
    <text evidence="6">The sequence shown here is derived from an EMBL/GenBank/DDBJ whole genome shotgun (WGS) entry which is preliminary data.</text>
</comment>
<evidence type="ECO:0000256" key="4">
    <source>
        <dbReference type="SAM" id="MobiDB-lite"/>
    </source>
</evidence>
<dbReference type="SUPFAM" id="SSF54631">
    <property type="entry name" value="CBS-domain pair"/>
    <property type="match status" value="2"/>
</dbReference>
<evidence type="ECO:0000313" key="6">
    <source>
        <dbReference type="EMBL" id="KAK0384242.1"/>
    </source>
</evidence>
<dbReference type="EMBL" id="JAPDFR010000008">
    <property type="protein sequence ID" value="KAK0384242.1"/>
    <property type="molecule type" value="Genomic_DNA"/>
</dbReference>
<evidence type="ECO:0000256" key="3">
    <source>
        <dbReference type="PROSITE-ProRule" id="PRU00703"/>
    </source>
</evidence>
<gene>
    <name evidence="6" type="ORF">NLU13_8330</name>
</gene>
<dbReference type="CDD" id="cd02205">
    <property type="entry name" value="CBS_pair_SF"/>
    <property type="match status" value="2"/>
</dbReference>
<dbReference type="PROSITE" id="PS51371">
    <property type="entry name" value="CBS"/>
    <property type="match status" value="2"/>
</dbReference>
<proteinExistence type="predicted"/>
<organism evidence="6 7">
    <name type="scientific">Sarocladium strictum</name>
    <name type="common">Black bundle disease fungus</name>
    <name type="synonym">Acremonium strictum</name>
    <dbReference type="NCBI Taxonomy" id="5046"/>
    <lineage>
        <taxon>Eukaryota</taxon>
        <taxon>Fungi</taxon>
        <taxon>Dikarya</taxon>
        <taxon>Ascomycota</taxon>
        <taxon>Pezizomycotina</taxon>
        <taxon>Sordariomycetes</taxon>
        <taxon>Hypocreomycetidae</taxon>
        <taxon>Hypocreales</taxon>
        <taxon>Sarocladiaceae</taxon>
        <taxon>Sarocladium</taxon>
    </lineage>
</organism>
<feature type="region of interest" description="Disordered" evidence="4">
    <location>
        <begin position="1"/>
        <end position="64"/>
    </location>
</feature>
<dbReference type="PANTHER" id="PTHR13780">
    <property type="entry name" value="AMP-ACTIVATED PROTEIN KINASE, GAMMA REGULATORY SUBUNIT"/>
    <property type="match status" value="1"/>
</dbReference>
<dbReference type="InterPro" id="IPR046342">
    <property type="entry name" value="CBS_dom_sf"/>
</dbReference>
<keyword evidence="1" id="KW-0677">Repeat</keyword>
<keyword evidence="2 3" id="KW-0129">CBS domain</keyword>
<accession>A0AA39L4W2</accession>
<sequence length="507" mass="54039">MDPKGDPTLLSADNASNAASASRDSSSAGLSSNTSNLSSSPTTTQFARRVPISPTTVPANARRQSVAETLRNPGSPRQRQHSITQAAAQELMNFPPMGQKHANSKFAGKEWRELTIGELVTDGEVLWADMDTSVEDATKLLTKARDNVVLVRESADSHTAASTFNYTDLLSYLLVVIGLAKPEPEQVELFNKIGMKVQNGERVLLSEIQDLSRKESLVMLPATDGLSQAIEILGSGIHQLLATGEDGRVVGVLSQLRVMNFFWTEGVNFPSIDRLYPVMLRDLSSTLGHKPIISINSDAPLKEALILMNDEGLSSIAVVDNGQNVVGNISTKDVRHLTHGSNAPLLSSSCMHFISLILSERGMENGQDAVPVFYVNPYSTLAHTVAKLVATGSQRMWVVEDDSKSPAQPATPPMAPNTGGSVSSASGGTPASPVHSAAVPASAMAGARMSGKLTGVISLTDILNMFAKYTGLHPADPDAQRARRRRSSSSSMRPSMDASRGSVDKGR</sequence>
<feature type="compositionally biased region" description="Polar residues" evidence="4">
    <location>
        <begin position="53"/>
        <end position="64"/>
    </location>
</feature>
<dbReference type="InterPro" id="IPR050511">
    <property type="entry name" value="AMPK_gamma/SDS23_families"/>
</dbReference>
<feature type="region of interest" description="Disordered" evidence="4">
    <location>
        <begin position="471"/>
        <end position="507"/>
    </location>
</feature>
<evidence type="ECO:0000256" key="1">
    <source>
        <dbReference type="ARBA" id="ARBA00022737"/>
    </source>
</evidence>
<feature type="compositionally biased region" description="Low complexity" evidence="4">
    <location>
        <begin position="488"/>
        <end position="500"/>
    </location>
</feature>
<dbReference type="Gene3D" id="3.10.580.10">
    <property type="entry name" value="CBS-domain"/>
    <property type="match status" value="2"/>
</dbReference>
<protein>
    <recommendedName>
        <fullName evidence="5">CBS domain-containing protein</fullName>
    </recommendedName>
</protein>
<evidence type="ECO:0000259" key="5">
    <source>
        <dbReference type="PROSITE" id="PS51371"/>
    </source>
</evidence>
<dbReference type="AlphaFoldDB" id="A0AA39L4W2"/>
<feature type="compositionally biased region" description="Low complexity" evidence="4">
    <location>
        <begin position="9"/>
        <end position="44"/>
    </location>
</feature>
<dbReference type="GO" id="GO:0004865">
    <property type="term" value="F:protein serine/threonine phosphatase inhibitor activity"/>
    <property type="evidence" value="ECO:0007669"/>
    <property type="project" value="TreeGrafter"/>
</dbReference>
<reference evidence="6" key="1">
    <citation type="submission" date="2022-10" db="EMBL/GenBank/DDBJ databases">
        <title>Determination and structural analysis of whole genome sequence of Sarocladium strictum F4-1.</title>
        <authorList>
            <person name="Hu L."/>
            <person name="Jiang Y."/>
        </authorList>
    </citation>
    <scope>NUCLEOTIDE SEQUENCE</scope>
    <source>
        <strain evidence="6">F4-1</strain>
    </source>
</reference>
<feature type="region of interest" description="Disordered" evidence="4">
    <location>
        <begin position="401"/>
        <end position="435"/>
    </location>
</feature>
<feature type="domain" description="CBS" evidence="5">
    <location>
        <begin position="288"/>
        <end position="345"/>
    </location>
</feature>
<dbReference type="GO" id="GO:0042149">
    <property type="term" value="P:cellular response to glucose starvation"/>
    <property type="evidence" value="ECO:0007669"/>
    <property type="project" value="TreeGrafter"/>
</dbReference>
<dbReference type="Proteomes" id="UP001175261">
    <property type="component" value="Unassembled WGS sequence"/>
</dbReference>
<dbReference type="Pfam" id="PF00571">
    <property type="entry name" value="CBS"/>
    <property type="match status" value="2"/>
</dbReference>
<feature type="compositionally biased region" description="Low complexity" evidence="4">
    <location>
        <begin position="418"/>
        <end position="435"/>
    </location>
</feature>
<feature type="domain" description="CBS" evidence="5">
    <location>
        <begin position="211"/>
        <end position="271"/>
    </location>
</feature>
<dbReference type="SMART" id="SM00116">
    <property type="entry name" value="CBS"/>
    <property type="match status" value="3"/>
</dbReference>
<dbReference type="PANTHER" id="PTHR13780:SF36">
    <property type="entry name" value="CBS DOMAIN-CONTAINING PROTEIN"/>
    <property type="match status" value="1"/>
</dbReference>
<keyword evidence="7" id="KW-1185">Reference proteome</keyword>
<dbReference type="InterPro" id="IPR000644">
    <property type="entry name" value="CBS_dom"/>
</dbReference>
<name>A0AA39L4W2_SARSR</name>
<evidence type="ECO:0000313" key="7">
    <source>
        <dbReference type="Proteomes" id="UP001175261"/>
    </source>
</evidence>